<dbReference type="GO" id="GO:0007127">
    <property type="term" value="P:meiosis I"/>
    <property type="evidence" value="ECO:0007669"/>
    <property type="project" value="InterPro"/>
</dbReference>
<dbReference type="PANTHER" id="PTHR28642">
    <property type="entry name" value="MEIOSIS 1 ARREST PROTEIN"/>
    <property type="match status" value="1"/>
</dbReference>
<gene>
    <name evidence="1" type="ORF">OXX778_LOCUS5949</name>
</gene>
<keyword evidence="2" id="KW-1185">Reference proteome</keyword>
<sequence length="416" mass="48887">MELDNRDLRIKFSKQTGKLIIIDLEVLCKQEVQILSSVLLEFFRTACLMLDINDRIPYILICSFKSDKLDSFLFLETIYKKEDILKTFLEKIVRDSSHFCYGANNLINMVDLMINKFLELSDTESLEKFEIHVFSKDMSKLEESESLNKNQDRIKRVCLVNLYNQEKISEFDIDLIDFHEVSFVVDIINLKLEKMVIIEYFKNWLNEVTEYEHLKLIFPSKSVIKCDLYERVLDPEKNFDSLNSLTIQIRNNKNKKIDNEMIHKSIRTFKLEINKFVSLNGICESLIYGDPYILKPTSSYKTSFNESIQNSKNFKFFSDFLKEKKVAVLCNLEVSEEYNLTGNYLIIPITNFHSQNSALLMKSIASKTILLNNSLFEKSNYEFKIDQETASQRNQFIDGYLRDVPVIQVYNPLQDD</sequence>
<comment type="caution">
    <text evidence="1">The sequence shown here is derived from an EMBL/GenBank/DDBJ whole genome shotgun (WGS) entry which is preliminary data.</text>
</comment>
<dbReference type="InterPro" id="IPR033587">
    <property type="entry name" value="M1AP"/>
</dbReference>
<dbReference type="AlphaFoldDB" id="A0A813RWP7"/>
<dbReference type="OrthoDB" id="6433824at2759"/>
<reference evidence="1" key="1">
    <citation type="submission" date="2021-02" db="EMBL/GenBank/DDBJ databases">
        <authorList>
            <person name="Nowell W R."/>
        </authorList>
    </citation>
    <scope>NUCLEOTIDE SEQUENCE</scope>
    <source>
        <strain evidence="1">Ploen Becks lab</strain>
    </source>
</reference>
<dbReference type="GO" id="GO:0051308">
    <property type="term" value="P:male meiosis chromosome separation"/>
    <property type="evidence" value="ECO:0007669"/>
    <property type="project" value="TreeGrafter"/>
</dbReference>
<protein>
    <submittedName>
        <fullName evidence="1">Uncharacterized protein</fullName>
    </submittedName>
</protein>
<accession>A0A813RWP7</accession>
<dbReference type="GO" id="GO:0007283">
    <property type="term" value="P:spermatogenesis"/>
    <property type="evidence" value="ECO:0007669"/>
    <property type="project" value="InterPro"/>
</dbReference>
<organism evidence="1 2">
    <name type="scientific">Brachionus calyciflorus</name>
    <dbReference type="NCBI Taxonomy" id="104777"/>
    <lineage>
        <taxon>Eukaryota</taxon>
        <taxon>Metazoa</taxon>
        <taxon>Spiralia</taxon>
        <taxon>Gnathifera</taxon>
        <taxon>Rotifera</taxon>
        <taxon>Eurotatoria</taxon>
        <taxon>Monogononta</taxon>
        <taxon>Pseudotrocha</taxon>
        <taxon>Ploima</taxon>
        <taxon>Brachionidae</taxon>
        <taxon>Brachionus</taxon>
    </lineage>
</organism>
<dbReference type="PANTHER" id="PTHR28642:SF1">
    <property type="entry name" value="MEIOSIS 1 ARREST PROTEIN"/>
    <property type="match status" value="1"/>
</dbReference>
<dbReference type="Proteomes" id="UP000663879">
    <property type="component" value="Unassembled WGS sequence"/>
</dbReference>
<evidence type="ECO:0000313" key="1">
    <source>
        <dbReference type="EMBL" id="CAF0790643.1"/>
    </source>
</evidence>
<name>A0A813RWP7_9BILA</name>
<dbReference type="EMBL" id="CAJNOC010000677">
    <property type="protein sequence ID" value="CAF0790643.1"/>
    <property type="molecule type" value="Genomic_DNA"/>
</dbReference>
<evidence type="ECO:0000313" key="2">
    <source>
        <dbReference type="Proteomes" id="UP000663879"/>
    </source>
</evidence>
<proteinExistence type="predicted"/>